<name>A0A5J5EYY1_9PEZI</name>
<dbReference type="Gene3D" id="3.40.50.1110">
    <property type="entry name" value="SGNH hydrolase"/>
    <property type="match status" value="1"/>
</dbReference>
<accession>A0A5J5EYY1</accession>
<keyword evidence="2" id="KW-1185">Reference proteome</keyword>
<proteinExistence type="predicted"/>
<dbReference type="InterPro" id="IPR036514">
    <property type="entry name" value="SGNH_hydro_sf"/>
</dbReference>
<evidence type="ECO:0000313" key="1">
    <source>
        <dbReference type="EMBL" id="KAA8908361.1"/>
    </source>
</evidence>
<gene>
    <name evidence="1" type="ORF">FN846DRAFT_777284</name>
</gene>
<dbReference type="InterPro" id="IPR045136">
    <property type="entry name" value="Iah1-like"/>
</dbReference>
<protein>
    <submittedName>
        <fullName evidence="1">GDSL Lipase/Acylhydrolase family protein</fullName>
    </submittedName>
</protein>
<dbReference type="SUPFAM" id="SSF52266">
    <property type="entry name" value="SGNH hydrolase"/>
    <property type="match status" value="1"/>
</dbReference>
<dbReference type="AlphaFoldDB" id="A0A5J5EYY1"/>
<organism evidence="1 2">
    <name type="scientific">Sphaerosporella brunnea</name>
    <dbReference type="NCBI Taxonomy" id="1250544"/>
    <lineage>
        <taxon>Eukaryota</taxon>
        <taxon>Fungi</taxon>
        <taxon>Dikarya</taxon>
        <taxon>Ascomycota</taxon>
        <taxon>Pezizomycotina</taxon>
        <taxon>Pezizomycetes</taxon>
        <taxon>Pezizales</taxon>
        <taxon>Pyronemataceae</taxon>
        <taxon>Sphaerosporella</taxon>
    </lineage>
</organism>
<dbReference type="OrthoDB" id="671439at2759"/>
<dbReference type="InterPro" id="IPR001087">
    <property type="entry name" value="GDSL"/>
</dbReference>
<dbReference type="Pfam" id="PF00657">
    <property type="entry name" value="Lipase_GDSL"/>
    <property type="match status" value="1"/>
</dbReference>
<dbReference type="PANTHER" id="PTHR14209">
    <property type="entry name" value="ISOAMYL ACETATE-HYDROLYZING ESTERASE 1"/>
    <property type="match status" value="1"/>
</dbReference>
<dbReference type="PANTHER" id="PTHR14209:SF19">
    <property type="entry name" value="ISOAMYL ACETATE-HYDROLYZING ESTERASE 1 HOMOLOG"/>
    <property type="match status" value="1"/>
</dbReference>
<dbReference type="EMBL" id="VXIS01000069">
    <property type="protein sequence ID" value="KAA8908361.1"/>
    <property type="molecule type" value="Genomic_DNA"/>
</dbReference>
<sequence>MAFADYHKIVLFGDSLTEQSYEQARGFGFGAAITDAYRRKLEVVGRGFSGYNTAHALHVLPQMIPPPSETSRIKLMTVFFGANDAVLPGQPQHVPLDEYIENLKKLLTHPALKPHGTTFILITPPPICEYITQEEDAKKGKHYIQRLASRTKEYADAAVKVGQELGVPIVNLWQAFMKYAGGWKEGEPLPGSKDCAPNKELQSLLRDGLHFNPKGYEIMYDEVLQTIRQYYSELDPETLPFMYPHWEVAPKASS</sequence>
<dbReference type="GO" id="GO:0016788">
    <property type="term" value="F:hydrolase activity, acting on ester bonds"/>
    <property type="evidence" value="ECO:0007669"/>
    <property type="project" value="InterPro"/>
</dbReference>
<dbReference type="CDD" id="cd01838">
    <property type="entry name" value="Isoamyl_acetate_hydrolase_like"/>
    <property type="match status" value="1"/>
</dbReference>
<evidence type="ECO:0000313" key="2">
    <source>
        <dbReference type="Proteomes" id="UP000326924"/>
    </source>
</evidence>
<reference evidence="1 2" key="1">
    <citation type="submission" date="2019-09" db="EMBL/GenBank/DDBJ databases">
        <title>Draft genome of the ectomycorrhizal ascomycete Sphaerosporella brunnea.</title>
        <authorList>
            <consortium name="DOE Joint Genome Institute"/>
            <person name="Benucci G.M."/>
            <person name="Marozzi G."/>
            <person name="Antonielli L."/>
            <person name="Sanchez S."/>
            <person name="Marco P."/>
            <person name="Wang X."/>
            <person name="Falini L.B."/>
            <person name="Barry K."/>
            <person name="Haridas S."/>
            <person name="Lipzen A."/>
            <person name="Labutti K."/>
            <person name="Grigoriev I.V."/>
            <person name="Murat C."/>
            <person name="Martin F."/>
            <person name="Albertini E."/>
            <person name="Donnini D."/>
            <person name="Bonito G."/>
        </authorList>
    </citation>
    <scope>NUCLEOTIDE SEQUENCE [LARGE SCALE GENOMIC DNA]</scope>
    <source>
        <strain evidence="1 2">Sb_GMNB300</strain>
    </source>
</reference>
<comment type="caution">
    <text evidence="1">The sequence shown here is derived from an EMBL/GenBank/DDBJ whole genome shotgun (WGS) entry which is preliminary data.</text>
</comment>
<dbReference type="InParanoid" id="A0A5J5EYY1"/>
<dbReference type="FunCoup" id="A0A5J5EYY1">
    <property type="interactions" value="240"/>
</dbReference>
<dbReference type="Proteomes" id="UP000326924">
    <property type="component" value="Unassembled WGS sequence"/>
</dbReference>
<keyword evidence="1" id="KW-0378">Hydrolase</keyword>